<dbReference type="AlphaFoldDB" id="A0A151AEA5"/>
<evidence type="ECO:0000313" key="1">
    <source>
        <dbReference type="EMBL" id="KYH25687.1"/>
    </source>
</evidence>
<evidence type="ECO:0000313" key="2">
    <source>
        <dbReference type="Proteomes" id="UP000075321"/>
    </source>
</evidence>
<evidence type="ECO:0008006" key="3">
    <source>
        <dbReference type="Google" id="ProtNLM"/>
    </source>
</evidence>
<sequence length="91" mass="10899">MGCELCGREIETTTHHLIPKNRKESPTVQLCQPCHKQVHATFTHHELRQEYDTIEALREAERLQSFVNWISRTDKTTIRVDDSERVRRWRD</sequence>
<proteinExistence type="predicted"/>
<dbReference type="PANTHER" id="PTHR37827:SF1">
    <property type="entry name" value="HNH DOMAIN-CONTAINING PROTEIN"/>
    <property type="match status" value="1"/>
</dbReference>
<comment type="caution">
    <text evidence="1">The sequence shown here is derived from an EMBL/GenBank/DDBJ whole genome shotgun (WGS) entry which is preliminary data.</text>
</comment>
<dbReference type="Proteomes" id="UP000075321">
    <property type="component" value="Unassembled WGS sequence"/>
</dbReference>
<dbReference type="EMBL" id="LTAZ01000005">
    <property type="protein sequence ID" value="KYH25687.1"/>
    <property type="molecule type" value="Genomic_DNA"/>
</dbReference>
<accession>A0A151AEA5</accession>
<reference evidence="1 2" key="1">
    <citation type="submission" date="2016-02" db="EMBL/GenBank/DDBJ databases">
        <title>Genome sequence of Halalkalicoccus paucihalophilus DSM 24557.</title>
        <authorList>
            <person name="Poehlein A."/>
            <person name="Daniel R."/>
        </authorList>
    </citation>
    <scope>NUCLEOTIDE SEQUENCE [LARGE SCALE GENOMIC DNA]</scope>
    <source>
        <strain evidence="1 2">DSM 24557</strain>
    </source>
</reference>
<dbReference type="OrthoDB" id="321068at2157"/>
<dbReference type="PATRIC" id="fig|1008153.3.peg.2412"/>
<name>A0A151AEA5_9EURY</name>
<organism evidence="1 2">
    <name type="scientific">Halalkalicoccus paucihalophilus</name>
    <dbReference type="NCBI Taxonomy" id="1008153"/>
    <lineage>
        <taxon>Archaea</taxon>
        <taxon>Methanobacteriati</taxon>
        <taxon>Methanobacteriota</taxon>
        <taxon>Stenosarchaea group</taxon>
        <taxon>Halobacteria</taxon>
        <taxon>Halobacteriales</taxon>
        <taxon>Halococcaceae</taxon>
        <taxon>Halalkalicoccus</taxon>
    </lineage>
</organism>
<dbReference type="RefSeq" id="WP_066382681.1">
    <property type="nucleotide sequence ID" value="NZ_LTAZ01000005.1"/>
</dbReference>
<keyword evidence="2" id="KW-1185">Reference proteome</keyword>
<gene>
    <name evidence="1" type="ORF">HAPAU_23630</name>
</gene>
<dbReference type="PANTHER" id="PTHR37827">
    <property type="entry name" value="TUDOR DOMAIN-CONTAINING PROTEIN"/>
    <property type="match status" value="1"/>
</dbReference>
<protein>
    <recommendedName>
        <fullName evidence="3">HNH endonuclease</fullName>
    </recommendedName>
</protein>